<dbReference type="Pfam" id="PF13637">
    <property type="entry name" value="Ank_4"/>
    <property type="match status" value="1"/>
</dbReference>
<dbReference type="SMART" id="SM00248">
    <property type="entry name" value="ANK"/>
    <property type="match status" value="8"/>
</dbReference>
<accession>A0A9N9SGT0</accession>
<organism evidence="3 4">
    <name type="scientific">Phaedon cochleariae</name>
    <name type="common">Mustard beetle</name>
    <dbReference type="NCBI Taxonomy" id="80249"/>
    <lineage>
        <taxon>Eukaryota</taxon>
        <taxon>Metazoa</taxon>
        <taxon>Ecdysozoa</taxon>
        <taxon>Arthropoda</taxon>
        <taxon>Hexapoda</taxon>
        <taxon>Insecta</taxon>
        <taxon>Pterygota</taxon>
        <taxon>Neoptera</taxon>
        <taxon>Endopterygota</taxon>
        <taxon>Coleoptera</taxon>
        <taxon>Polyphaga</taxon>
        <taxon>Cucujiformia</taxon>
        <taxon>Chrysomeloidea</taxon>
        <taxon>Chrysomelidae</taxon>
        <taxon>Chrysomelinae</taxon>
        <taxon>Chrysomelini</taxon>
        <taxon>Phaedon</taxon>
    </lineage>
</organism>
<dbReference type="FunFam" id="1.25.40.20:FF:000466">
    <property type="entry name" value="Mann-cup, isoform B"/>
    <property type="match status" value="1"/>
</dbReference>
<dbReference type="Proteomes" id="UP001153737">
    <property type="component" value="Chromosome 5"/>
</dbReference>
<evidence type="ECO:0000313" key="3">
    <source>
        <dbReference type="EMBL" id="CAG9821966.1"/>
    </source>
</evidence>
<reference evidence="3" key="2">
    <citation type="submission" date="2022-10" db="EMBL/GenBank/DDBJ databases">
        <authorList>
            <consortium name="ENA_rothamsted_submissions"/>
            <consortium name="culmorum"/>
            <person name="King R."/>
        </authorList>
    </citation>
    <scope>NUCLEOTIDE SEQUENCE</scope>
</reference>
<dbReference type="AlphaFoldDB" id="A0A9N9SGT0"/>
<sequence>MKMWKNVKVDPVNDRDLIFHELIDECKHAAPGARLSYTLRAKLEKYSRDVRRDIVNRIKVGCSPLFIACKKGQIEIVEYLVTVCFADIEQKGLYEVQEDRSTHVVTPLWCAAVSGKLPVVELLLKFGADINAVSDTGSTPVRSACFMTHFEIVKYLVEHGADINRPNYNGGTCLINSVQSANLCDFLLKNNADVNARDIQNKTALHYAIQEHRLETTRLLLKSGANYNAKSRYGDDALQMACLKGATRIFEYLTIRIKYPPEKLANAHELMGATYLDEHNDLAVALFHWKEALIIRREENLFPKQPVMQPHEGYRFEKEFETLEELENISADLDLVRIQSLMIAERILGSHHKDTIFRLMYRGASYADVMRYQRCIDLWRRALEIRIEKDSILYTDTCFSAQALIRLMIEYHVKFVTNKENTIRQRFHNAVSTFKLMTSNIVEIRKLLTIKPVYKRQADFFDKMLKCITHLIYLMIETISMDEERKLVVMLVSDFLKKNLRCVAVEDTILHLCVSKLNTLRSSYFLDEEPIIIFPKENVVRCLLECGANVNARNDLGFTPLHISTIPYNHSEWLVKLLLQFGAHIDQPNLAGKRPLDAIIDINLHHQSDIHILNHLTLKCFCATVIAKYKIPYKNQIPKTLEKFVKLHKP</sequence>
<protein>
    <submittedName>
        <fullName evidence="3">Uncharacterized protein</fullName>
    </submittedName>
</protein>
<dbReference type="SUPFAM" id="SSF48403">
    <property type="entry name" value="Ankyrin repeat"/>
    <property type="match status" value="2"/>
</dbReference>
<dbReference type="PANTHER" id="PTHR24134">
    <property type="entry name" value="ANKYRIN REPEAT-CONTAINING PROTEIN DDB_G0279043"/>
    <property type="match status" value="1"/>
</dbReference>
<dbReference type="PRINTS" id="PR01415">
    <property type="entry name" value="ANKYRIN"/>
</dbReference>
<keyword evidence="2" id="KW-0040">ANK repeat</keyword>
<gene>
    <name evidence="3" type="ORF">PHAECO_LOCUS9327</name>
</gene>
<evidence type="ECO:0000256" key="1">
    <source>
        <dbReference type="ARBA" id="ARBA00022737"/>
    </source>
</evidence>
<dbReference type="PANTHER" id="PTHR24134:SF9">
    <property type="entry name" value="ANKYRIN REPEAT AND SOCS BOX PROTEIN 8"/>
    <property type="match status" value="1"/>
</dbReference>
<dbReference type="Gene3D" id="1.25.40.20">
    <property type="entry name" value="Ankyrin repeat-containing domain"/>
    <property type="match status" value="3"/>
</dbReference>
<dbReference type="InterPro" id="IPR002110">
    <property type="entry name" value="Ankyrin_rpt"/>
</dbReference>
<keyword evidence="1" id="KW-0677">Repeat</keyword>
<proteinExistence type="predicted"/>
<dbReference type="EMBL" id="OU896711">
    <property type="protein sequence ID" value="CAG9821966.1"/>
    <property type="molecule type" value="Genomic_DNA"/>
</dbReference>
<dbReference type="InterPro" id="IPR036770">
    <property type="entry name" value="Ankyrin_rpt-contain_sf"/>
</dbReference>
<dbReference type="Pfam" id="PF13606">
    <property type="entry name" value="Ank_3"/>
    <property type="match status" value="1"/>
</dbReference>
<name>A0A9N9SGT0_PHACE</name>
<keyword evidence="4" id="KW-1185">Reference proteome</keyword>
<evidence type="ECO:0000256" key="2">
    <source>
        <dbReference type="ARBA" id="ARBA00023043"/>
    </source>
</evidence>
<evidence type="ECO:0000313" key="4">
    <source>
        <dbReference type="Proteomes" id="UP001153737"/>
    </source>
</evidence>
<dbReference type="OrthoDB" id="3246549at2759"/>
<dbReference type="Pfam" id="PF12796">
    <property type="entry name" value="Ank_2"/>
    <property type="match status" value="1"/>
</dbReference>
<reference evidence="3" key="1">
    <citation type="submission" date="2022-01" db="EMBL/GenBank/DDBJ databases">
        <authorList>
            <person name="King R."/>
        </authorList>
    </citation>
    <scope>NUCLEOTIDE SEQUENCE</scope>
</reference>